<reference evidence="15" key="1">
    <citation type="submission" date="2020-06" db="EMBL/GenBank/DDBJ databases">
        <authorList>
            <person name="Li T."/>
            <person name="Hu X."/>
            <person name="Zhang T."/>
            <person name="Song X."/>
            <person name="Zhang H."/>
            <person name="Dai N."/>
            <person name="Sheng W."/>
            <person name="Hou X."/>
            <person name="Wei L."/>
        </authorList>
    </citation>
    <scope>NUCLEOTIDE SEQUENCE</scope>
    <source>
        <strain evidence="15">KEN1</strain>
        <tissue evidence="15">Leaf</tissue>
    </source>
</reference>
<dbReference type="PANTHER" id="PTHR31412:SF5">
    <property type="entry name" value="ZINC METALLOPROTEASE EGY2, CHLOROPLASTIC-RELATED"/>
    <property type="match status" value="1"/>
</dbReference>
<dbReference type="GO" id="GO:0008237">
    <property type="term" value="F:metallopeptidase activity"/>
    <property type="evidence" value="ECO:0007669"/>
    <property type="project" value="UniProtKB-KW"/>
</dbReference>
<feature type="domain" description="Peptidase M50" evidence="14">
    <location>
        <begin position="295"/>
        <end position="443"/>
    </location>
</feature>
<evidence type="ECO:0000256" key="4">
    <source>
        <dbReference type="ARBA" id="ARBA00022640"/>
    </source>
</evidence>
<name>A0AAW2T9G0_9LAMI</name>
<keyword evidence="8" id="KW-0809">Transit peptide</keyword>
<evidence type="ECO:0000256" key="12">
    <source>
        <dbReference type="SAM" id="MobiDB-lite"/>
    </source>
</evidence>
<dbReference type="AlphaFoldDB" id="A0AAW2T9G0"/>
<keyword evidence="7" id="KW-0378">Hydrolase</keyword>
<proteinExistence type="inferred from homology"/>
<keyword evidence="3" id="KW-0150">Chloroplast</keyword>
<dbReference type="InterPro" id="IPR044838">
    <property type="entry name" value="EGY1-like"/>
</dbReference>
<feature type="transmembrane region" description="Helical" evidence="13">
    <location>
        <begin position="292"/>
        <end position="312"/>
    </location>
</feature>
<keyword evidence="9 13" id="KW-1133">Transmembrane helix</keyword>
<evidence type="ECO:0000313" key="15">
    <source>
        <dbReference type="EMBL" id="KAL0401222.1"/>
    </source>
</evidence>
<organism evidence="15">
    <name type="scientific">Sesamum latifolium</name>
    <dbReference type="NCBI Taxonomy" id="2727402"/>
    <lineage>
        <taxon>Eukaryota</taxon>
        <taxon>Viridiplantae</taxon>
        <taxon>Streptophyta</taxon>
        <taxon>Embryophyta</taxon>
        <taxon>Tracheophyta</taxon>
        <taxon>Spermatophyta</taxon>
        <taxon>Magnoliopsida</taxon>
        <taxon>eudicotyledons</taxon>
        <taxon>Gunneridae</taxon>
        <taxon>Pentapetalae</taxon>
        <taxon>asterids</taxon>
        <taxon>lamiids</taxon>
        <taxon>Lamiales</taxon>
        <taxon>Pedaliaceae</taxon>
        <taxon>Sesamum</taxon>
    </lineage>
</organism>
<dbReference type="GO" id="GO:0006508">
    <property type="term" value="P:proteolysis"/>
    <property type="evidence" value="ECO:0007669"/>
    <property type="project" value="UniProtKB-KW"/>
</dbReference>
<evidence type="ECO:0000256" key="13">
    <source>
        <dbReference type="SAM" id="Phobius"/>
    </source>
</evidence>
<evidence type="ECO:0000256" key="5">
    <source>
        <dbReference type="ARBA" id="ARBA00022670"/>
    </source>
</evidence>
<keyword evidence="5" id="KW-0645">Protease</keyword>
<accession>A0AAW2T9G0</accession>
<reference evidence="15" key="2">
    <citation type="journal article" date="2024" name="Plant">
        <title>Genomic evolution and insights into agronomic trait innovations of Sesamum species.</title>
        <authorList>
            <person name="Miao H."/>
            <person name="Wang L."/>
            <person name="Qu L."/>
            <person name="Liu H."/>
            <person name="Sun Y."/>
            <person name="Le M."/>
            <person name="Wang Q."/>
            <person name="Wei S."/>
            <person name="Zheng Y."/>
            <person name="Lin W."/>
            <person name="Duan Y."/>
            <person name="Cao H."/>
            <person name="Xiong S."/>
            <person name="Wang X."/>
            <person name="Wei L."/>
            <person name="Li C."/>
            <person name="Ma Q."/>
            <person name="Ju M."/>
            <person name="Zhao R."/>
            <person name="Li G."/>
            <person name="Mu C."/>
            <person name="Tian Q."/>
            <person name="Mei H."/>
            <person name="Zhang T."/>
            <person name="Gao T."/>
            <person name="Zhang H."/>
        </authorList>
    </citation>
    <scope>NUCLEOTIDE SEQUENCE</scope>
    <source>
        <strain evidence="15">KEN1</strain>
    </source>
</reference>
<evidence type="ECO:0000256" key="8">
    <source>
        <dbReference type="ARBA" id="ARBA00022946"/>
    </source>
</evidence>
<evidence type="ECO:0000256" key="11">
    <source>
        <dbReference type="ARBA" id="ARBA00023136"/>
    </source>
</evidence>
<comment type="similarity">
    <text evidence="2">Belongs to the peptidase M50B family.</text>
</comment>
<feature type="transmembrane region" description="Helical" evidence="13">
    <location>
        <begin position="252"/>
        <end position="271"/>
    </location>
</feature>
<comment type="subcellular location">
    <subcellularLocation>
        <location evidence="1">Plastid</location>
        <location evidence="1">Chloroplast membrane</location>
        <topology evidence="1">Multi-pass membrane protein</topology>
    </subcellularLocation>
</comment>
<keyword evidence="6 13" id="KW-0812">Transmembrane</keyword>
<protein>
    <submittedName>
        <fullName evidence="15">Zinc metalloprotease EGY2, chloroplastic</fullName>
    </submittedName>
</protein>
<keyword evidence="11 13" id="KW-0472">Membrane</keyword>
<comment type="caution">
    <text evidence="15">The sequence shown here is derived from an EMBL/GenBank/DDBJ whole genome shotgun (WGS) entry which is preliminary data.</text>
</comment>
<keyword evidence="10 15" id="KW-0482">Metalloprotease</keyword>
<sequence length="514" mass="55881">MNLSASCFGGNFVIPLSRCDSCSRIRFSSPAIGGWKFSSRQLLRSDYVVRGNVKVICRVSETETEPDSNNEEERKLNGENDGLVSSDSISWNNLEQVSENVGNNQSADLDMLETKSVVNSDGDVTNNDQGKIEDVNDVQVATGSPLPGVKQQEFDESFRIPKETIEILKDQVFGFDTFFVTSQEPYEGGVLFKGNLRGQAARSYEKIARRMGDKFGDLYRLFLLINPEDDKPVAVVVPRKTLQPDTTAVPEWFAAGAFGLVTVFTLLLRNVPALQANLLSVFDNVDLLKDGLPGALVTALILAVHEVGHIVVAKEAGIKLGVPYFVPSWQIGSFGSITRILNIVPKREDLLKVAAAGPLAGFALGFLLLLLGFVLPPADELGIVVDPSEGTPLSLNPLVIWAWAGLLINAINSIPAGELDGGRISFAIWGRKASSRFTAASIALLGLSSLLNDVAFYWVVLIFFLQRGPIAPLSEEITDPDNKYKTIGVLVLLLGLLVCLPYPFPFTSDVMNSF</sequence>
<feature type="region of interest" description="Disordered" evidence="12">
    <location>
        <begin position="61"/>
        <end position="84"/>
    </location>
</feature>
<dbReference type="CDD" id="cd06160">
    <property type="entry name" value="S2P-M50_like_2"/>
    <property type="match status" value="1"/>
</dbReference>
<dbReference type="Pfam" id="PF02163">
    <property type="entry name" value="Peptidase_M50"/>
    <property type="match status" value="1"/>
</dbReference>
<evidence type="ECO:0000256" key="7">
    <source>
        <dbReference type="ARBA" id="ARBA00022801"/>
    </source>
</evidence>
<evidence type="ECO:0000256" key="9">
    <source>
        <dbReference type="ARBA" id="ARBA00022989"/>
    </source>
</evidence>
<evidence type="ECO:0000256" key="3">
    <source>
        <dbReference type="ARBA" id="ARBA00022528"/>
    </source>
</evidence>
<evidence type="ECO:0000256" key="6">
    <source>
        <dbReference type="ARBA" id="ARBA00022692"/>
    </source>
</evidence>
<feature type="transmembrane region" description="Helical" evidence="13">
    <location>
        <begin position="437"/>
        <end position="464"/>
    </location>
</feature>
<dbReference type="GO" id="GO:0031969">
    <property type="term" value="C:chloroplast membrane"/>
    <property type="evidence" value="ECO:0007669"/>
    <property type="project" value="UniProtKB-SubCell"/>
</dbReference>
<feature type="transmembrane region" description="Helical" evidence="13">
    <location>
        <begin position="353"/>
        <end position="375"/>
    </location>
</feature>
<keyword evidence="4" id="KW-0934">Plastid</keyword>
<dbReference type="InterPro" id="IPR008915">
    <property type="entry name" value="Peptidase_M50"/>
</dbReference>
<feature type="transmembrane region" description="Helical" evidence="13">
    <location>
        <begin position="484"/>
        <end position="504"/>
    </location>
</feature>
<evidence type="ECO:0000259" key="14">
    <source>
        <dbReference type="Pfam" id="PF02163"/>
    </source>
</evidence>
<evidence type="ECO:0000256" key="1">
    <source>
        <dbReference type="ARBA" id="ARBA00004508"/>
    </source>
</evidence>
<dbReference type="EMBL" id="JACGWN010000015">
    <property type="protein sequence ID" value="KAL0401222.1"/>
    <property type="molecule type" value="Genomic_DNA"/>
</dbReference>
<evidence type="ECO:0000256" key="2">
    <source>
        <dbReference type="ARBA" id="ARBA00007931"/>
    </source>
</evidence>
<evidence type="ECO:0000256" key="10">
    <source>
        <dbReference type="ARBA" id="ARBA00023049"/>
    </source>
</evidence>
<dbReference type="PANTHER" id="PTHR31412">
    <property type="entry name" value="ZINC METALLOPROTEASE EGY1"/>
    <property type="match status" value="1"/>
</dbReference>
<gene>
    <name evidence="15" type="ORF">Slati_4152100</name>
</gene>